<dbReference type="AlphaFoldDB" id="A0A9N7UGY6"/>
<dbReference type="Proteomes" id="UP001153269">
    <property type="component" value="Unassembled WGS sequence"/>
</dbReference>
<evidence type="ECO:0000256" key="1">
    <source>
        <dbReference type="SAM" id="MobiDB-lite"/>
    </source>
</evidence>
<name>A0A9N7UGY6_PLEPL</name>
<comment type="caution">
    <text evidence="2">The sequence shown here is derived from an EMBL/GenBank/DDBJ whole genome shotgun (WGS) entry which is preliminary data.</text>
</comment>
<reference evidence="2" key="1">
    <citation type="submission" date="2020-03" db="EMBL/GenBank/DDBJ databases">
        <authorList>
            <person name="Weist P."/>
        </authorList>
    </citation>
    <scope>NUCLEOTIDE SEQUENCE</scope>
</reference>
<sequence>MATPDKLEFEDPSSSIKSAVWGHFSFAVNYKHYGQDQYISYINLLHTSTTHHISVLQERDVAQGKRTQDRREEAGGIKKRHSRRDETSMQKRGRLAKRESQGDSSMMNPGKN</sequence>
<organism evidence="2 3">
    <name type="scientific">Pleuronectes platessa</name>
    <name type="common">European plaice</name>
    <dbReference type="NCBI Taxonomy" id="8262"/>
    <lineage>
        <taxon>Eukaryota</taxon>
        <taxon>Metazoa</taxon>
        <taxon>Chordata</taxon>
        <taxon>Craniata</taxon>
        <taxon>Vertebrata</taxon>
        <taxon>Euteleostomi</taxon>
        <taxon>Actinopterygii</taxon>
        <taxon>Neopterygii</taxon>
        <taxon>Teleostei</taxon>
        <taxon>Neoteleostei</taxon>
        <taxon>Acanthomorphata</taxon>
        <taxon>Carangaria</taxon>
        <taxon>Pleuronectiformes</taxon>
        <taxon>Pleuronectoidei</taxon>
        <taxon>Pleuronectidae</taxon>
        <taxon>Pleuronectes</taxon>
    </lineage>
</organism>
<proteinExistence type="predicted"/>
<accession>A0A9N7UGY6</accession>
<feature type="compositionally biased region" description="Polar residues" evidence="1">
    <location>
        <begin position="102"/>
        <end position="112"/>
    </location>
</feature>
<feature type="compositionally biased region" description="Basic and acidic residues" evidence="1">
    <location>
        <begin position="57"/>
        <end position="76"/>
    </location>
</feature>
<gene>
    <name evidence="2" type="ORF">PLEPLA_LOCUS17863</name>
</gene>
<dbReference type="EMBL" id="CADEAL010001180">
    <property type="protein sequence ID" value="CAB1429883.1"/>
    <property type="molecule type" value="Genomic_DNA"/>
</dbReference>
<protein>
    <submittedName>
        <fullName evidence="2">Uncharacterized protein</fullName>
    </submittedName>
</protein>
<evidence type="ECO:0000313" key="3">
    <source>
        <dbReference type="Proteomes" id="UP001153269"/>
    </source>
</evidence>
<keyword evidence="3" id="KW-1185">Reference proteome</keyword>
<feature type="region of interest" description="Disordered" evidence="1">
    <location>
        <begin position="57"/>
        <end position="112"/>
    </location>
</feature>
<evidence type="ECO:0000313" key="2">
    <source>
        <dbReference type="EMBL" id="CAB1429883.1"/>
    </source>
</evidence>